<feature type="compositionally biased region" description="Low complexity" evidence="5">
    <location>
        <begin position="807"/>
        <end position="840"/>
    </location>
</feature>
<proteinExistence type="inferred from homology"/>
<dbReference type="InterPro" id="IPR002241">
    <property type="entry name" value="Glyco_hydro_27"/>
</dbReference>
<reference evidence="6 7" key="1">
    <citation type="submission" date="2016-02" db="EMBL/GenBank/DDBJ databases">
        <title>Genome analysis of coral dinoflagellate symbionts highlights evolutionary adaptations to a symbiotic lifestyle.</title>
        <authorList>
            <person name="Aranda M."/>
            <person name="Li Y."/>
            <person name="Liew Y.J."/>
            <person name="Baumgarten S."/>
            <person name="Simakov O."/>
            <person name="Wilson M."/>
            <person name="Piel J."/>
            <person name="Ashoor H."/>
            <person name="Bougouffa S."/>
            <person name="Bajic V.B."/>
            <person name="Ryu T."/>
            <person name="Ravasi T."/>
            <person name="Bayer T."/>
            <person name="Micklem G."/>
            <person name="Kim H."/>
            <person name="Bhak J."/>
            <person name="Lajeunesse T.C."/>
            <person name="Voolstra C.R."/>
        </authorList>
    </citation>
    <scope>NUCLEOTIDE SEQUENCE [LARGE SCALE GENOMIC DNA]</scope>
    <source>
        <strain evidence="6 7">CCMP2467</strain>
    </source>
</reference>
<dbReference type="GO" id="GO:0004557">
    <property type="term" value="F:alpha-galactosidase activity"/>
    <property type="evidence" value="ECO:0007669"/>
    <property type="project" value="UniProtKB-EC"/>
</dbReference>
<dbReference type="EC" id="3.2.1.22" evidence="4"/>
<dbReference type="OrthoDB" id="443941at2759"/>
<dbReference type="Pfam" id="PF16499">
    <property type="entry name" value="Melibiase_2"/>
    <property type="match status" value="1"/>
</dbReference>
<dbReference type="EMBL" id="LSRX01000197">
    <property type="protein sequence ID" value="OLQ04965.1"/>
    <property type="molecule type" value="Genomic_DNA"/>
</dbReference>
<evidence type="ECO:0000256" key="5">
    <source>
        <dbReference type="SAM" id="MobiDB-lite"/>
    </source>
</evidence>
<sequence>MKVPARTAFEREGGEEECEKEAESQANGTLMADRKAFPSGMKDLGDYLHRLGFKYGIYTDRGYKTCASRPASMGHEAEDGRLFGSWGVDFVKNDGCVVETRWLPGCMEPAELCRLRLHGSCTLAETKEGYPESGKCDDKGKRAAVRKYRCLAELKRLRPLVHPTRFFDIVAQPEGCWRKLGAYSCRPWVTISRLRCTPFVDGIHGMRRWDDKLDTFGVNLCGSVRVCLHAHPTLFGSMLTWLAPVLLCYSLGEAVELHKNAEDVPGRRHVSGPEAPALLRSERRAIAVSDQGEPSGLSEELLQLESEVNSYETSAAEDAAGESDEDSPKVVACAGTVQGAVPHGFEYPENYPSDPAWTVKDIWNSNKLGFYGPGVANARYAAVTLAEHQPMGGYYYIVFGDRLPNQTAEMKLDLPMSDCEFGDAAKVYMRTGSRADSEPRASGNVTTTWNGTTWRLYENPAAPRPAPKEEQEESTIFPFIKFPSLDAASNLTTEHPDHTAFANKTPEEAVPPDPFVIKIKGLSAPATTTGEASLNNDVSQIKQTLQEVWQEIQTLKLAGGNMEGLSVLQASEFMDDKSSGDSGYGAWGKVPVWDGSPLTWRAFKREMQWWLSSLDAEATKKYNLAARWLLRQSGTVRQRGEEFSPEDLQYKKAEAYTDPDSGELVEISPEDPFFGINRLMDALEKMNGQSTLDKRGELRAQFYIHMCRKPGERVADYASRFRTSISDLRSEGVKLPDAELGWFYKEKLGLDALRKQLLETALGGTEDYSTIEAESLRLFRDLHAQDPLFRRLDRPSYKLTIRRMFAAPPSSSSASPSLSTSSGPSSTRRSSLSSAPSSAGQLARRFTARQAHVSEAVVEEEPEEAPELFVDESAGDAVDEAEGRTLEEVLQTEVEQLAEEIEQAEAEGVDPSHLEALENGIEASAEALVSMREARVKLAEVRKDRGFKGPGFGSSSSAKGRGRGSASIQAKKKDGKHVCFDCGLPGHWAGDEGCTKPGQGLGRAKARPAKSVKIAEVVAENEVIQTEAGDGELREVMMIHAAPGRNLQQAFEMSVARAEANVAASSAANGADKAVVGALDSACNRTCAGDAWIQEYIALLADAPAQVRELIQSAPETERFKFGNGGILPSCVRYRLPIVVAGEMLLVWVSAVPVGSLGLLLGRDFLDAVGDVLDFAERSLVCRVFNSKKAPLKRLSAGHLALPLVPESWPDLTRPRWRKLGPDNVIETLLDCKAWARQLMQAPSSAAAFPSNEPHSHDMTEASLELGRRVFEYNSVLLTSAQKMCCEAPLVKSPAASSATVCSKDGGLRRGTSTVFGTWFWRPRRRRRRLLACEGISSLAAHGVAQPGALGVGKRRAAPRLGQAARLALLAVSLAFGYFGGFLESSSPDLERAWGVPEALAHPRVVDGFDPFLQGMMAVASTKGRAARVRAALVKEAQQEAEKEADRMKVARSLIGPRGGLPTLKADLLRLAALLEVSVSERDKVDDLKAKLKPMIGLLKNEAPPSRPAPSQSSGSMTFSSSPSSRPTGATSAELPASWRRPTSAPAAASPPEGEAVSMSVFTSYMEQMDRKYQDMLQQATAQQQSMLSQVMQHMMQMQVPGQPAQDTVMEGDEDWAQVMPPEPDEEESQANQTDPRREHLGCLELPS</sequence>
<dbReference type="Proteomes" id="UP000186817">
    <property type="component" value="Unassembled WGS sequence"/>
</dbReference>
<protein>
    <recommendedName>
        <fullName evidence="4">Alpha-galactosidase</fullName>
        <ecNumber evidence="4">3.2.1.22</ecNumber>
    </recommendedName>
    <alternativeName>
        <fullName evidence="4">Melibiase</fullName>
    </alternativeName>
</protein>
<feature type="region of interest" description="Disordered" evidence="5">
    <location>
        <begin position="1617"/>
        <end position="1648"/>
    </location>
</feature>
<accession>A0A1Q9EC15</accession>
<feature type="compositionally biased region" description="Acidic residues" evidence="5">
    <location>
        <begin position="857"/>
        <end position="874"/>
    </location>
</feature>
<dbReference type="GO" id="GO:0005975">
    <property type="term" value="P:carbohydrate metabolic process"/>
    <property type="evidence" value="ECO:0007669"/>
    <property type="project" value="InterPro"/>
</dbReference>
<comment type="catalytic activity">
    <reaction evidence="4">
        <text>Hydrolysis of terminal, non-reducing alpha-D-galactose residues in alpha-D-galactosides, including galactose oligosaccharides, galactomannans and galactolipids.</text>
        <dbReference type="EC" id="3.2.1.22"/>
    </reaction>
</comment>
<keyword evidence="2 4" id="KW-0378">Hydrolase</keyword>
<feature type="region of interest" description="Disordered" evidence="5">
    <location>
        <begin position="1499"/>
        <end position="1555"/>
    </location>
</feature>
<evidence type="ECO:0000313" key="6">
    <source>
        <dbReference type="EMBL" id="OLQ04965.1"/>
    </source>
</evidence>
<keyword evidence="4" id="KW-1015">Disulfide bond</keyword>
<comment type="caution">
    <text evidence="6">The sequence shown here is derived from an EMBL/GenBank/DDBJ whole genome shotgun (WGS) entry which is preliminary data.</text>
</comment>
<name>A0A1Q9EC15_SYMMI</name>
<evidence type="ECO:0000256" key="1">
    <source>
        <dbReference type="ARBA" id="ARBA00009743"/>
    </source>
</evidence>
<dbReference type="PANTHER" id="PTHR11452:SF75">
    <property type="entry name" value="ALPHA-GALACTOSIDASE MEL1"/>
    <property type="match status" value="1"/>
</dbReference>
<comment type="similarity">
    <text evidence="1 4">Belongs to the glycosyl hydrolase 27 family.</text>
</comment>
<feature type="region of interest" description="Disordered" evidence="5">
    <location>
        <begin position="947"/>
        <end position="970"/>
    </location>
</feature>
<dbReference type="SUPFAM" id="SSF51445">
    <property type="entry name" value="(Trans)glycosidases"/>
    <property type="match status" value="1"/>
</dbReference>
<keyword evidence="3 4" id="KW-0326">Glycosidase</keyword>
<dbReference type="PANTHER" id="PTHR11452">
    <property type="entry name" value="ALPHA-GALACTOSIDASE/ALPHA-N-ACETYLGALACTOSAMINIDASE"/>
    <property type="match status" value="1"/>
</dbReference>
<evidence type="ECO:0000256" key="3">
    <source>
        <dbReference type="ARBA" id="ARBA00023295"/>
    </source>
</evidence>
<keyword evidence="7" id="KW-1185">Reference proteome</keyword>
<feature type="region of interest" description="Disordered" evidence="5">
    <location>
        <begin position="807"/>
        <end position="874"/>
    </location>
</feature>
<dbReference type="InterPro" id="IPR017853">
    <property type="entry name" value="GH"/>
</dbReference>
<dbReference type="Gene3D" id="3.20.20.70">
    <property type="entry name" value="Aldolase class I"/>
    <property type="match status" value="1"/>
</dbReference>
<evidence type="ECO:0000256" key="2">
    <source>
        <dbReference type="ARBA" id="ARBA00022801"/>
    </source>
</evidence>
<gene>
    <name evidence="6" type="primary">agaA</name>
    <name evidence="6" type="ORF">AK812_SmicGene11884</name>
</gene>
<feature type="compositionally biased region" description="Low complexity" evidence="5">
    <location>
        <begin position="953"/>
        <end position="967"/>
    </location>
</feature>
<evidence type="ECO:0000256" key="4">
    <source>
        <dbReference type="RuleBase" id="RU361168"/>
    </source>
</evidence>
<dbReference type="PRINTS" id="PR00740">
    <property type="entry name" value="GLHYDRLASE27"/>
</dbReference>
<evidence type="ECO:0000313" key="7">
    <source>
        <dbReference type="Proteomes" id="UP000186817"/>
    </source>
</evidence>
<feature type="compositionally biased region" description="Low complexity" evidence="5">
    <location>
        <begin position="1509"/>
        <end position="1552"/>
    </location>
</feature>
<organism evidence="6 7">
    <name type="scientific">Symbiodinium microadriaticum</name>
    <name type="common">Dinoflagellate</name>
    <name type="synonym">Zooxanthella microadriatica</name>
    <dbReference type="NCBI Taxonomy" id="2951"/>
    <lineage>
        <taxon>Eukaryota</taxon>
        <taxon>Sar</taxon>
        <taxon>Alveolata</taxon>
        <taxon>Dinophyceae</taxon>
        <taxon>Suessiales</taxon>
        <taxon>Symbiodiniaceae</taxon>
        <taxon>Symbiodinium</taxon>
    </lineage>
</organism>
<dbReference type="InterPro" id="IPR013785">
    <property type="entry name" value="Aldolase_TIM"/>
</dbReference>